<gene>
    <name evidence="1" type="ORF">G5B91_34130</name>
</gene>
<reference evidence="1 2" key="1">
    <citation type="submission" date="2020-02" db="EMBL/GenBank/DDBJ databases">
        <title>Integrative conjugative elements (ICEs) and plasmids drive adaptation of Pseudomonas nitroreducens strain HBP1 to wastewater environment.</title>
        <authorList>
            <person name="Sentchilo V."/>
            <person name="Carraro N."/>
            <person name="Bertelli C."/>
            <person name="van der Meer J.R."/>
        </authorList>
    </citation>
    <scope>NUCLEOTIDE SEQUENCE [LARGE SCALE GENOMIC DNA]</scope>
    <source>
        <strain evidence="1 2">HBP1</strain>
        <plasmid evidence="2">ppnihbp1_1</plasmid>
    </source>
</reference>
<organism evidence="1 2">
    <name type="scientific">Pseudomonas nitroreducens</name>
    <dbReference type="NCBI Taxonomy" id="46680"/>
    <lineage>
        <taxon>Bacteria</taxon>
        <taxon>Pseudomonadati</taxon>
        <taxon>Pseudomonadota</taxon>
        <taxon>Gammaproteobacteria</taxon>
        <taxon>Pseudomonadales</taxon>
        <taxon>Pseudomonadaceae</taxon>
        <taxon>Pseudomonas</taxon>
    </lineage>
</organism>
<evidence type="ECO:0000313" key="2">
    <source>
        <dbReference type="Proteomes" id="UP000501063"/>
    </source>
</evidence>
<keyword evidence="1" id="KW-0614">Plasmid</keyword>
<name>A0A6G6J858_PSENT</name>
<dbReference type="EMBL" id="CP049142">
    <property type="protein sequence ID" value="QIE91387.1"/>
    <property type="molecule type" value="Genomic_DNA"/>
</dbReference>
<accession>A0A6G6J858</accession>
<dbReference type="KEGG" id="pnt:G5B91_34130"/>
<dbReference type="AlphaFoldDB" id="A0A6G6J858"/>
<dbReference type="Proteomes" id="UP000501063">
    <property type="component" value="Plasmid pPniHBP1_1"/>
</dbReference>
<proteinExistence type="predicted"/>
<protein>
    <submittedName>
        <fullName evidence="1">Uncharacterized protein</fullName>
    </submittedName>
</protein>
<evidence type="ECO:0000313" key="1">
    <source>
        <dbReference type="EMBL" id="QIE91387.1"/>
    </source>
</evidence>
<sequence length="63" mass="6824">MSTAAPVLDHRKNRIIQIAAEIVESRVARGEIDPGCHAAMDAACRDAVRDAKQLYDAAVEFVS</sequence>
<geneLocation type="plasmid" evidence="2">
    <name>ppnihbp1_1</name>
</geneLocation>
<dbReference type="RefSeq" id="WP_024767809.1">
    <property type="nucleotide sequence ID" value="NZ_CP049142.1"/>
</dbReference>